<reference evidence="2 3" key="1">
    <citation type="submission" date="2017-10" db="EMBL/GenBank/DDBJ databases">
        <title>Genome announcement of Methylocella silvestris TVC from permafrost.</title>
        <authorList>
            <person name="Wang J."/>
            <person name="Geng K."/>
            <person name="Ul-Haque F."/>
            <person name="Crombie A.T."/>
            <person name="Street L.E."/>
            <person name="Wookey P.A."/>
            <person name="Murrell J.C."/>
            <person name="Pratscher J."/>
        </authorList>
    </citation>
    <scope>NUCLEOTIDE SEQUENCE [LARGE SCALE GENOMIC DNA]</scope>
    <source>
        <strain evidence="2 3">TVC</strain>
    </source>
</reference>
<comment type="caution">
    <text evidence="2">The sequence shown here is derived from an EMBL/GenBank/DDBJ whole genome shotgun (WGS) entry which is preliminary data.</text>
</comment>
<dbReference type="AlphaFoldDB" id="A0A2J7TL63"/>
<evidence type="ECO:0000313" key="2">
    <source>
        <dbReference type="EMBL" id="PNG27513.1"/>
    </source>
</evidence>
<name>A0A2J7TL63_METSI</name>
<dbReference type="Proteomes" id="UP000236286">
    <property type="component" value="Unassembled WGS sequence"/>
</dbReference>
<evidence type="ECO:0000256" key="1">
    <source>
        <dbReference type="SAM" id="Phobius"/>
    </source>
</evidence>
<accession>A0A2J7TL63</accession>
<sequence>MSGRNGKSLRLPALSLWLAGFSALVVLVGELWILLGGFLARSGGEALTPVLIARGAALVLLIFASTLAGSAIAAIL</sequence>
<protein>
    <submittedName>
        <fullName evidence="2">Uncharacterized protein</fullName>
    </submittedName>
</protein>
<feature type="transmembrane region" description="Helical" evidence="1">
    <location>
        <begin position="55"/>
        <end position="75"/>
    </location>
</feature>
<keyword evidence="1" id="KW-0472">Membrane</keyword>
<keyword evidence="1" id="KW-1133">Transmembrane helix</keyword>
<keyword evidence="1" id="KW-0812">Transmembrane</keyword>
<feature type="transmembrane region" description="Helical" evidence="1">
    <location>
        <begin position="12"/>
        <end position="35"/>
    </location>
</feature>
<dbReference type="EMBL" id="PDZR01000001">
    <property type="protein sequence ID" value="PNG27513.1"/>
    <property type="molecule type" value="Genomic_DNA"/>
</dbReference>
<proteinExistence type="predicted"/>
<evidence type="ECO:0000313" key="3">
    <source>
        <dbReference type="Proteomes" id="UP000236286"/>
    </source>
</evidence>
<gene>
    <name evidence="2" type="ORF">CR492_00825</name>
</gene>
<organism evidence="2 3">
    <name type="scientific">Methylocella silvestris</name>
    <dbReference type="NCBI Taxonomy" id="199596"/>
    <lineage>
        <taxon>Bacteria</taxon>
        <taxon>Pseudomonadati</taxon>
        <taxon>Pseudomonadota</taxon>
        <taxon>Alphaproteobacteria</taxon>
        <taxon>Hyphomicrobiales</taxon>
        <taxon>Beijerinckiaceae</taxon>
        <taxon>Methylocella</taxon>
    </lineage>
</organism>